<feature type="compositionally biased region" description="Low complexity" evidence="1">
    <location>
        <begin position="132"/>
        <end position="142"/>
    </location>
</feature>
<dbReference type="AlphaFoldDB" id="A0AAD7D5I5"/>
<evidence type="ECO:0000256" key="1">
    <source>
        <dbReference type="SAM" id="MobiDB-lite"/>
    </source>
</evidence>
<sequence length="264" mass="27623">MYIECVSRPRLPPSRHSPRRPSRAVETVGALDLVHVSRIDTVELDVPGATACANGSYIGPGSQRPFARPIACTADTAAVHGSKRGAASASGASCSRRAVHAGRSAERWPGLAVHAERMFGSHGYSTARHRSPASASAQSAPTVGMTAAGSDPALSCTRVTASTLTGGGGGGDGCDGVCAMWRSREGRGGSWGHRYTTLGGQICGFAHTNGINATEVKQGAVDRMRFILGGVSGRRITTECRERFCERRSSDGKRESNGVTMCYK</sequence>
<evidence type="ECO:0000313" key="2">
    <source>
        <dbReference type="EMBL" id="KAJ7679764.1"/>
    </source>
</evidence>
<comment type="caution">
    <text evidence="2">The sequence shown here is derived from an EMBL/GenBank/DDBJ whole genome shotgun (WGS) entry which is preliminary data.</text>
</comment>
<name>A0AAD7D5I5_MYCRO</name>
<accession>A0AAD7D5I5</accession>
<dbReference type="EMBL" id="JARKIE010000128">
    <property type="protein sequence ID" value="KAJ7679764.1"/>
    <property type="molecule type" value="Genomic_DNA"/>
</dbReference>
<keyword evidence="3" id="KW-1185">Reference proteome</keyword>
<organism evidence="2 3">
    <name type="scientific">Mycena rosella</name>
    <name type="common">Pink bonnet</name>
    <name type="synonym">Agaricus rosellus</name>
    <dbReference type="NCBI Taxonomy" id="1033263"/>
    <lineage>
        <taxon>Eukaryota</taxon>
        <taxon>Fungi</taxon>
        <taxon>Dikarya</taxon>
        <taxon>Basidiomycota</taxon>
        <taxon>Agaricomycotina</taxon>
        <taxon>Agaricomycetes</taxon>
        <taxon>Agaricomycetidae</taxon>
        <taxon>Agaricales</taxon>
        <taxon>Marasmiineae</taxon>
        <taxon>Mycenaceae</taxon>
        <taxon>Mycena</taxon>
    </lineage>
</organism>
<proteinExistence type="predicted"/>
<protein>
    <submittedName>
        <fullName evidence="2">Uncharacterized protein</fullName>
    </submittedName>
</protein>
<dbReference type="Proteomes" id="UP001221757">
    <property type="component" value="Unassembled WGS sequence"/>
</dbReference>
<evidence type="ECO:0000313" key="3">
    <source>
        <dbReference type="Proteomes" id="UP001221757"/>
    </source>
</evidence>
<reference evidence="2" key="1">
    <citation type="submission" date="2023-03" db="EMBL/GenBank/DDBJ databases">
        <title>Massive genome expansion in bonnet fungi (Mycena s.s.) driven by repeated elements and novel gene families across ecological guilds.</title>
        <authorList>
            <consortium name="Lawrence Berkeley National Laboratory"/>
            <person name="Harder C.B."/>
            <person name="Miyauchi S."/>
            <person name="Viragh M."/>
            <person name="Kuo A."/>
            <person name="Thoen E."/>
            <person name="Andreopoulos B."/>
            <person name="Lu D."/>
            <person name="Skrede I."/>
            <person name="Drula E."/>
            <person name="Henrissat B."/>
            <person name="Morin E."/>
            <person name="Kohler A."/>
            <person name="Barry K."/>
            <person name="LaButti K."/>
            <person name="Morin E."/>
            <person name="Salamov A."/>
            <person name="Lipzen A."/>
            <person name="Mereny Z."/>
            <person name="Hegedus B."/>
            <person name="Baldrian P."/>
            <person name="Stursova M."/>
            <person name="Weitz H."/>
            <person name="Taylor A."/>
            <person name="Grigoriev I.V."/>
            <person name="Nagy L.G."/>
            <person name="Martin F."/>
            <person name="Kauserud H."/>
        </authorList>
    </citation>
    <scope>NUCLEOTIDE SEQUENCE</scope>
    <source>
        <strain evidence="2">CBHHK067</strain>
    </source>
</reference>
<gene>
    <name evidence="2" type="ORF">B0H17DRAFT_1139038</name>
</gene>
<feature type="region of interest" description="Disordered" evidence="1">
    <location>
        <begin position="124"/>
        <end position="147"/>
    </location>
</feature>